<dbReference type="RefSeq" id="WP_171222901.1">
    <property type="nucleotide sequence ID" value="NZ_CP121446.1"/>
</dbReference>
<name>A0A7Y3VZH7_9FLAO</name>
<dbReference type="Proteomes" id="UP000536509">
    <property type="component" value="Unassembled WGS sequence"/>
</dbReference>
<protein>
    <submittedName>
        <fullName evidence="1">Uncharacterized protein</fullName>
    </submittedName>
</protein>
<comment type="caution">
    <text evidence="1">The sequence shown here is derived from an EMBL/GenBank/DDBJ whole genome shotgun (WGS) entry which is preliminary data.</text>
</comment>
<organism evidence="1 2">
    <name type="scientific">Flavobacterium rivulicola</name>
    <dbReference type="NCBI Taxonomy" id="2732161"/>
    <lineage>
        <taxon>Bacteria</taxon>
        <taxon>Pseudomonadati</taxon>
        <taxon>Bacteroidota</taxon>
        <taxon>Flavobacteriia</taxon>
        <taxon>Flavobacteriales</taxon>
        <taxon>Flavobacteriaceae</taxon>
        <taxon>Flavobacterium</taxon>
    </lineage>
</organism>
<proteinExistence type="predicted"/>
<keyword evidence="2" id="KW-1185">Reference proteome</keyword>
<dbReference type="AlphaFoldDB" id="A0A7Y3VZH7"/>
<gene>
    <name evidence="1" type="ORF">HKT18_10975</name>
</gene>
<evidence type="ECO:0000313" key="1">
    <source>
        <dbReference type="EMBL" id="NNT72738.1"/>
    </source>
</evidence>
<reference evidence="1 2" key="1">
    <citation type="submission" date="2020-05" db="EMBL/GenBank/DDBJ databases">
        <title>Draft genome of Flavobacterium sp. IMCC34852.</title>
        <authorList>
            <person name="Song J."/>
            <person name="Cho J.-C."/>
        </authorList>
    </citation>
    <scope>NUCLEOTIDE SEQUENCE [LARGE SCALE GENOMIC DNA]</scope>
    <source>
        <strain evidence="1 2">IMCC34852</strain>
    </source>
</reference>
<evidence type="ECO:0000313" key="2">
    <source>
        <dbReference type="Proteomes" id="UP000536509"/>
    </source>
</evidence>
<accession>A0A7Y3VZH7</accession>
<sequence>MKVYESTGTFDATQSTFKLDIQTTDISPDEFYISEYYNICDANRYAILGILQTVDKNDTDFTNYPPDANLLENDISFNKLNKDYLEPGDKDIFSIGTGDKIDVYIHHGIGFDPTTNTDDNQYIINYKAGIYVHLAAGAPPGSGGSGGLNG</sequence>
<dbReference type="EMBL" id="JABEVX010000007">
    <property type="protein sequence ID" value="NNT72738.1"/>
    <property type="molecule type" value="Genomic_DNA"/>
</dbReference>